<dbReference type="FunFam" id="1.20.1080.10:FF:000019">
    <property type="entry name" value="AQuaPorin or aquaglyceroporin related"/>
    <property type="match status" value="2"/>
</dbReference>
<keyword evidence="8" id="KW-1185">Reference proteome</keyword>
<dbReference type="PANTHER" id="PTHR45665:SF6">
    <property type="entry name" value="AQP8A PROTEIN"/>
    <property type="match status" value="1"/>
</dbReference>
<dbReference type="GO" id="GO:0005886">
    <property type="term" value="C:plasma membrane"/>
    <property type="evidence" value="ECO:0007669"/>
    <property type="project" value="TreeGrafter"/>
</dbReference>
<dbReference type="STRING" id="623744.A0A553R2F7"/>
<feature type="transmembrane region" description="Helical" evidence="6">
    <location>
        <begin position="165"/>
        <end position="186"/>
    </location>
</feature>
<feature type="transmembrane region" description="Helical" evidence="6">
    <location>
        <begin position="525"/>
        <end position="543"/>
    </location>
</feature>
<evidence type="ECO:0000313" key="7">
    <source>
        <dbReference type="EMBL" id="TRY96343.1"/>
    </source>
</evidence>
<protein>
    <recommendedName>
        <fullName evidence="9">Aquaporin 8</fullName>
    </recommendedName>
</protein>
<evidence type="ECO:0000256" key="6">
    <source>
        <dbReference type="SAM" id="Phobius"/>
    </source>
</evidence>
<feature type="transmembrane region" description="Helical" evidence="6">
    <location>
        <begin position="410"/>
        <end position="429"/>
    </location>
</feature>
<gene>
    <name evidence="7" type="ORF">DNTS_008313</name>
</gene>
<dbReference type="PRINTS" id="PR00783">
    <property type="entry name" value="MINTRINSICP"/>
</dbReference>
<feature type="transmembrane region" description="Helical" evidence="6">
    <location>
        <begin position="436"/>
        <end position="456"/>
    </location>
</feature>
<evidence type="ECO:0000313" key="8">
    <source>
        <dbReference type="Proteomes" id="UP000316079"/>
    </source>
</evidence>
<dbReference type="InterPro" id="IPR000425">
    <property type="entry name" value="MIP"/>
</dbReference>
<evidence type="ECO:0000256" key="1">
    <source>
        <dbReference type="ARBA" id="ARBA00004141"/>
    </source>
</evidence>
<dbReference type="PRINTS" id="PR02020">
    <property type="entry name" value="AQUAPORIN8"/>
</dbReference>
<comment type="caution">
    <text evidence="7">The sequence shown here is derived from an EMBL/GenBank/DDBJ whole genome shotgun (WGS) entry which is preliminary data.</text>
</comment>
<evidence type="ECO:0000256" key="5">
    <source>
        <dbReference type="ARBA" id="ARBA00023136"/>
    </source>
</evidence>
<evidence type="ECO:0000256" key="2">
    <source>
        <dbReference type="ARBA" id="ARBA00006175"/>
    </source>
</evidence>
<dbReference type="OrthoDB" id="3222at2759"/>
<dbReference type="InterPro" id="IPR034294">
    <property type="entry name" value="Aquaporin_transptr"/>
</dbReference>
<feature type="transmembrane region" description="Helical" evidence="6">
    <location>
        <begin position="375"/>
        <end position="398"/>
    </location>
</feature>
<evidence type="ECO:0000256" key="4">
    <source>
        <dbReference type="ARBA" id="ARBA00022989"/>
    </source>
</evidence>
<evidence type="ECO:0000256" key="3">
    <source>
        <dbReference type="ARBA" id="ARBA00022692"/>
    </source>
</evidence>
<evidence type="ECO:0008006" key="9">
    <source>
        <dbReference type="Google" id="ProtNLM"/>
    </source>
</evidence>
<comment type="subcellular location">
    <subcellularLocation>
        <location evidence="1">Membrane</location>
        <topology evidence="1">Multi-pass membrane protein</topology>
    </subcellularLocation>
</comment>
<name>A0A553R2F7_9TELE</name>
<feature type="transmembrane region" description="Helical" evidence="6">
    <location>
        <begin position="569"/>
        <end position="590"/>
    </location>
</feature>
<dbReference type="Proteomes" id="UP000316079">
    <property type="component" value="Unassembled WGS sequence"/>
</dbReference>
<dbReference type="CDD" id="cd00333">
    <property type="entry name" value="MIP"/>
    <property type="match status" value="1"/>
</dbReference>
<dbReference type="InterPro" id="IPR023271">
    <property type="entry name" value="Aquaporin-like"/>
</dbReference>
<feature type="transmembrane region" description="Helical" evidence="6">
    <location>
        <begin position="285"/>
        <end position="305"/>
    </location>
</feature>
<dbReference type="AlphaFoldDB" id="A0A553R2F7"/>
<dbReference type="Pfam" id="PF00230">
    <property type="entry name" value="MIP"/>
    <property type="match status" value="2"/>
</dbReference>
<keyword evidence="4 6" id="KW-1133">Transmembrane helix</keyword>
<dbReference type="SUPFAM" id="SSF81338">
    <property type="entry name" value="Aquaporin-like"/>
    <property type="match status" value="2"/>
</dbReference>
<keyword evidence="3 6" id="KW-0812">Transmembrane</keyword>
<feature type="transmembrane region" description="Helical" evidence="6">
    <location>
        <begin position="92"/>
        <end position="115"/>
    </location>
</feature>
<organism evidence="7 8">
    <name type="scientific">Danionella cerebrum</name>
    <dbReference type="NCBI Taxonomy" id="2873325"/>
    <lineage>
        <taxon>Eukaryota</taxon>
        <taxon>Metazoa</taxon>
        <taxon>Chordata</taxon>
        <taxon>Craniata</taxon>
        <taxon>Vertebrata</taxon>
        <taxon>Euteleostomi</taxon>
        <taxon>Actinopterygii</taxon>
        <taxon>Neopterygii</taxon>
        <taxon>Teleostei</taxon>
        <taxon>Ostariophysi</taxon>
        <taxon>Cypriniformes</taxon>
        <taxon>Danionidae</taxon>
        <taxon>Danioninae</taxon>
        <taxon>Danionella</taxon>
    </lineage>
</organism>
<feature type="transmembrane region" description="Helical" evidence="6">
    <location>
        <begin position="215"/>
        <end position="235"/>
    </location>
</feature>
<dbReference type="EMBL" id="SRMA01025304">
    <property type="protein sequence ID" value="TRY96343.1"/>
    <property type="molecule type" value="Genomic_DNA"/>
</dbReference>
<feature type="transmembrane region" description="Helical" evidence="6">
    <location>
        <begin position="498"/>
        <end position="518"/>
    </location>
</feature>
<feature type="transmembrane region" description="Helical" evidence="6">
    <location>
        <begin position="127"/>
        <end position="144"/>
    </location>
</feature>
<keyword evidence="5 6" id="KW-0472">Membrane</keyword>
<accession>A0A553R2F7</accession>
<dbReference type="InterPro" id="IPR023277">
    <property type="entry name" value="Aquaporin_8"/>
</dbReference>
<dbReference type="Gene3D" id="1.20.1080.10">
    <property type="entry name" value="Glycerol uptake facilitator protein"/>
    <property type="match status" value="2"/>
</dbReference>
<feature type="transmembrane region" description="Helical" evidence="6">
    <location>
        <begin position="242"/>
        <end position="265"/>
    </location>
</feature>
<dbReference type="PANTHER" id="PTHR45665">
    <property type="entry name" value="AQUAPORIN-8"/>
    <property type="match status" value="1"/>
</dbReference>
<reference evidence="7 8" key="1">
    <citation type="journal article" date="2019" name="Sci. Data">
        <title>Hybrid genome assembly and annotation of Danionella translucida.</title>
        <authorList>
            <person name="Kadobianskyi M."/>
            <person name="Schulze L."/>
            <person name="Schuelke M."/>
            <person name="Judkewitz B."/>
        </authorList>
    </citation>
    <scope>NUCLEOTIDE SEQUENCE [LARGE SCALE GENOMIC DNA]</scope>
    <source>
        <strain evidence="7 8">Bolton</strain>
    </source>
</reference>
<dbReference type="GO" id="GO:0015250">
    <property type="term" value="F:water channel activity"/>
    <property type="evidence" value="ECO:0007669"/>
    <property type="project" value="TreeGrafter"/>
</dbReference>
<proteinExistence type="inferred from homology"/>
<comment type="similarity">
    <text evidence="2">Belongs to the MIP/aquaporin (TC 1.A.8) family.</text>
</comment>
<sequence>MRETEKCLVGNKARQIEVSRSPALGSNPPSDHLYQLRSAPVATHSLPDSITRGTCSFTMTSAESKSEMFTVSAGDGGDSQKQPKKLSFFEHYVQPCLAEVLGSFLFMFVGCVSVMGNVGISGSIQPALAHGLALAIAIAIFGEISGGHFNPAVSVCVYMIGGMELILLLPYILSQILGGVIAASLAKAVSSADAFGNATGAAFDVVQSSHEVGSATMAEMIMTLFLTMVVSMSAVNTRTQSALAPFCIGLTVSANILAGGGISGGCMNPARAFGPAMVSGHWTHHWIYWVGPVTGALVTVSLVSLGSMNCPEGKETHSAAERETTAELQREQQKVCSFTWCSKMSGGAEKFELEELDKTLLKKNNSRPQGKYERVFQPCVAELVGTTFFVFIGCVSVIENVEAAGRLQPALVHGLTVAVLVACMAEISGSHFNPPFTLAIWLCGGMQLTMVIPYIISQLLGGVLGAAMSKVMTSHENYVNATGAAFAVLQSDAQLGKVVFAEMAMTCLVTLVVLMGAVNGKSKSPLVPFMVGCTVIVNILAGGDVSGTCLNPARAFGPALMANYWAYHWVYWVGPIGGGLVAAALVRFLLGDEKLRVIMK</sequence>